<dbReference type="RefSeq" id="WP_138197793.1">
    <property type="nucleotide sequence ID" value="NZ_VCIW01000028.1"/>
</dbReference>
<keyword evidence="3" id="KW-1185">Reference proteome</keyword>
<dbReference type="InterPro" id="IPR056095">
    <property type="entry name" value="DUF7678"/>
</dbReference>
<dbReference type="EMBL" id="VCIW01000028">
    <property type="protein sequence ID" value="TLS48845.1"/>
    <property type="molecule type" value="Genomic_DNA"/>
</dbReference>
<dbReference type="Pfam" id="PF24726">
    <property type="entry name" value="DUF7678"/>
    <property type="match status" value="1"/>
</dbReference>
<name>A0A5R9GBR2_9BACL</name>
<dbReference type="Proteomes" id="UP000309676">
    <property type="component" value="Unassembled WGS sequence"/>
</dbReference>
<evidence type="ECO:0000313" key="3">
    <source>
        <dbReference type="Proteomes" id="UP000309676"/>
    </source>
</evidence>
<feature type="domain" description="DUF7678" evidence="1">
    <location>
        <begin position="13"/>
        <end position="86"/>
    </location>
</feature>
<dbReference type="AlphaFoldDB" id="A0A5R9GBR2"/>
<comment type="caution">
    <text evidence="2">The sequence shown here is derived from an EMBL/GenBank/DDBJ whole genome shotgun (WGS) entry which is preliminary data.</text>
</comment>
<evidence type="ECO:0000313" key="2">
    <source>
        <dbReference type="EMBL" id="TLS48845.1"/>
    </source>
</evidence>
<organism evidence="2 3">
    <name type="scientific">Paenibacillus antri</name>
    <dbReference type="NCBI Taxonomy" id="2582848"/>
    <lineage>
        <taxon>Bacteria</taxon>
        <taxon>Bacillati</taxon>
        <taxon>Bacillota</taxon>
        <taxon>Bacilli</taxon>
        <taxon>Bacillales</taxon>
        <taxon>Paenibacillaceae</taxon>
        <taxon>Paenibacillus</taxon>
    </lineage>
</organism>
<protein>
    <recommendedName>
        <fullName evidence="1">DUF7678 domain-containing protein</fullName>
    </recommendedName>
</protein>
<reference evidence="2 3" key="1">
    <citation type="submission" date="2019-05" db="EMBL/GenBank/DDBJ databases">
        <authorList>
            <person name="Narsing Rao M.P."/>
            <person name="Li W.J."/>
        </authorList>
    </citation>
    <scope>NUCLEOTIDE SEQUENCE [LARGE SCALE GENOMIC DNA]</scope>
    <source>
        <strain evidence="2 3">SYSU_K30003</strain>
    </source>
</reference>
<proteinExistence type="predicted"/>
<accession>A0A5R9GBR2</accession>
<gene>
    <name evidence="2" type="ORF">FE782_28735</name>
</gene>
<dbReference type="OrthoDB" id="1669335at2"/>
<sequence>MAMTSTCSWGLGMCYAGEINGYKIHAQVLEHPSKQGIAEGRIVQFYISKSGLFSLGHCELSYSRGWDSVPSTGALRAVVEQAVRQIDGKQIDWAVERQR</sequence>
<evidence type="ECO:0000259" key="1">
    <source>
        <dbReference type="Pfam" id="PF24726"/>
    </source>
</evidence>